<name>A0AAW1IEY0_POPJA</name>
<evidence type="ECO:0000313" key="1">
    <source>
        <dbReference type="EMBL" id="KAK9688151.1"/>
    </source>
</evidence>
<reference evidence="1 2" key="1">
    <citation type="journal article" date="2024" name="BMC Genomics">
        <title>De novo assembly and annotation of Popillia japonica's genome with initial clues to its potential as an invasive pest.</title>
        <authorList>
            <person name="Cucini C."/>
            <person name="Boschi S."/>
            <person name="Funari R."/>
            <person name="Cardaioli E."/>
            <person name="Iannotti N."/>
            <person name="Marturano G."/>
            <person name="Paoli F."/>
            <person name="Bruttini M."/>
            <person name="Carapelli A."/>
            <person name="Frati F."/>
            <person name="Nardi F."/>
        </authorList>
    </citation>
    <scope>NUCLEOTIDE SEQUENCE [LARGE SCALE GENOMIC DNA]</scope>
    <source>
        <strain evidence="1">DMR45628</strain>
    </source>
</reference>
<sequence length="158" mass="18724">MPCKKFKWIYNINLDEILNSDNAIGYVLEVDLHFPKELHDKFNDLPLAPEKKPPPNSKVNKLICDFYDKKNYIVHYKTLKLYKDLGMEITKVHRGIEFGQVDFIKPYVEFCTVQRQKAKNEFEVGFWKLMVNAIFGKSMESVRKRQDQKMNLKLDFGN</sequence>
<comment type="caution">
    <text evidence="1">The sequence shown here is derived from an EMBL/GenBank/DDBJ whole genome shotgun (WGS) entry which is preliminary data.</text>
</comment>
<dbReference type="InterPro" id="IPR043502">
    <property type="entry name" value="DNA/RNA_pol_sf"/>
</dbReference>
<proteinExistence type="predicted"/>
<dbReference type="AlphaFoldDB" id="A0AAW1IEY0"/>
<gene>
    <name evidence="1" type="ORF">QE152_g35762</name>
</gene>
<protein>
    <recommendedName>
        <fullName evidence="3">DNA-directed DNA polymerase</fullName>
    </recommendedName>
</protein>
<dbReference type="Proteomes" id="UP001458880">
    <property type="component" value="Unassembled WGS sequence"/>
</dbReference>
<evidence type="ECO:0000313" key="2">
    <source>
        <dbReference type="Proteomes" id="UP001458880"/>
    </source>
</evidence>
<accession>A0AAW1IEY0</accession>
<dbReference type="SUPFAM" id="SSF56672">
    <property type="entry name" value="DNA/RNA polymerases"/>
    <property type="match status" value="1"/>
</dbReference>
<dbReference type="EMBL" id="JASPKY010000604">
    <property type="protein sequence ID" value="KAK9688151.1"/>
    <property type="molecule type" value="Genomic_DNA"/>
</dbReference>
<keyword evidence="2" id="KW-1185">Reference proteome</keyword>
<organism evidence="1 2">
    <name type="scientific">Popillia japonica</name>
    <name type="common">Japanese beetle</name>
    <dbReference type="NCBI Taxonomy" id="7064"/>
    <lineage>
        <taxon>Eukaryota</taxon>
        <taxon>Metazoa</taxon>
        <taxon>Ecdysozoa</taxon>
        <taxon>Arthropoda</taxon>
        <taxon>Hexapoda</taxon>
        <taxon>Insecta</taxon>
        <taxon>Pterygota</taxon>
        <taxon>Neoptera</taxon>
        <taxon>Endopterygota</taxon>
        <taxon>Coleoptera</taxon>
        <taxon>Polyphaga</taxon>
        <taxon>Scarabaeiformia</taxon>
        <taxon>Scarabaeidae</taxon>
        <taxon>Rutelinae</taxon>
        <taxon>Popillia</taxon>
    </lineage>
</organism>
<dbReference type="GO" id="GO:0071897">
    <property type="term" value="P:DNA biosynthetic process"/>
    <property type="evidence" value="ECO:0007669"/>
    <property type="project" value="UniProtKB-ARBA"/>
</dbReference>
<evidence type="ECO:0008006" key="3">
    <source>
        <dbReference type="Google" id="ProtNLM"/>
    </source>
</evidence>